<reference evidence="2 3" key="1">
    <citation type="journal article" date="2010" name="Nature">
        <title>Genome sequencing and analysis of the model grass Brachypodium distachyon.</title>
        <authorList>
            <consortium name="International Brachypodium Initiative"/>
        </authorList>
    </citation>
    <scope>NUCLEOTIDE SEQUENCE [LARGE SCALE GENOMIC DNA]</scope>
    <source>
        <strain evidence="2 3">Bd21</strain>
    </source>
</reference>
<proteinExistence type="predicted"/>
<keyword evidence="4" id="KW-1185">Reference proteome</keyword>
<feature type="compositionally biased region" description="Polar residues" evidence="1">
    <location>
        <begin position="50"/>
        <end position="65"/>
    </location>
</feature>
<accession>A0A2K2CYS6</accession>
<dbReference type="InParanoid" id="A0A2K2CYS6"/>
<dbReference type="Proteomes" id="UP000008810">
    <property type="component" value="Chromosome 3"/>
</dbReference>
<name>A0A2K2CYS6_BRADI</name>
<dbReference type="EMBL" id="CM000882">
    <property type="protein sequence ID" value="PNT67176.1"/>
    <property type="molecule type" value="Genomic_DNA"/>
</dbReference>
<dbReference type="Gramene" id="PNT67176">
    <property type="protein sequence ID" value="PNT67176"/>
    <property type="gene ID" value="BRADI_3g22215v3"/>
</dbReference>
<dbReference type="AlphaFoldDB" id="A0A2K2CYS6"/>
<evidence type="ECO:0000313" key="2">
    <source>
        <dbReference type="EMBL" id="PNT67176.1"/>
    </source>
</evidence>
<protein>
    <submittedName>
        <fullName evidence="2 3">Uncharacterized protein</fullName>
    </submittedName>
</protein>
<feature type="compositionally biased region" description="Pro residues" evidence="1">
    <location>
        <begin position="10"/>
        <end position="19"/>
    </location>
</feature>
<sequence>MAKGMNRPVPALPRPPGPNPAYSASEAGKKPAPSSTTAEKGLIAPVPQPSGGQTTGPAKSKGTTK</sequence>
<evidence type="ECO:0000313" key="3">
    <source>
        <dbReference type="EnsemblPlants" id="PNT67176"/>
    </source>
</evidence>
<reference evidence="2" key="2">
    <citation type="submission" date="2017-06" db="EMBL/GenBank/DDBJ databases">
        <title>WGS assembly of Brachypodium distachyon.</title>
        <authorList>
            <consortium name="The International Brachypodium Initiative"/>
            <person name="Lucas S."/>
            <person name="Harmon-Smith M."/>
            <person name="Lail K."/>
            <person name="Tice H."/>
            <person name="Grimwood J."/>
            <person name="Bruce D."/>
            <person name="Barry K."/>
            <person name="Shu S."/>
            <person name="Lindquist E."/>
            <person name="Wang M."/>
            <person name="Pitluck S."/>
            <person name="Vogel J.P."/>
            <person name="Garvin D.F."/>
            <person name="Mockler T.C."/>
            <person name="Schmutz J."/>
            <person name="Rokhsar D."/>
            <person name="Bevan M.W."/>
        </authorList>
    </citation>
    <scope>NUCLEOTIDE SEQUENCE</scope>
    <source>
        <strain evidence="2">Bd21</strain>
    </source>
</reference>
<evidence type="ECO:0000256" key="1">
    <source>
        <dbReference type="SAM" id="MobiDB-lite"/>
    </source>
</evidence>
<dbReference type="EnsemblPlants" id="PNT67176">
    <property type="protein sequence ID" value="PNT67176"/>
    <property type="gene ID" value="BRADI_3g22215v3"/>
</dbReference>
<reference evidence="3" key="3">
    <citation type="submission" date="2018-08" db="UniProtKB">
        <authorList>
            <consortium name="EnsemblPlants"/>
        </authorList>
    </citation>
    <scope>IDENTIFICATION</scope>
    <source>
        <strain evidence="3">cv. Bd21</strain>
    </source>
</reference>
<feature type="region of interest" description="Disordered" evidence="1">
    <location>
        <begin position="1"/>
        <end position="65"/>
    </location>
</feature>
<evidence type="ECO:0000313" key="4">
    <source>
        <dbReference type="Proteomes" id="UP000008810"/>
    </source>
</evidence>
<gene>
    <name evidence="2" type="ORF">BRADI_3g22215v3</name>
</gene>
<organism evidence="2">
    <name type="scientific">Brachypodium distachyon</name>
    <name type="common">Purple false brome</name>
    <name type="synonym">Trachynia distachya</name>
    <dbReference type="NCBI Taxonomy" id="15368"/>
    <lineage>
        <taxon>Eukaryota</taxon>
        <taxon>Viridiplantae</taxon>
        <taxon>Streptophyta</taxon>
        <taxon>Embryophyta</taxon>
        <taxon>Tracheophyta</taxon>
        <taxon>Spermatophyta</taxon>
        <taxon>Magnoliopsida</taxon>
        <taxon>Liliopsida</taxon>
        <taxon>Poales</taxon>
        <taxon>Poaceae</taxon>
        <taxon>BOP clade</taxon>
        <taxon>Pooideae</taxon>
        <taxon>Stipodae</taxon>
        <taxon>Brachypodieae</taxon>
        <taxon>Brachypodium</taxon>
    </lineage>
</organism>